<dbReference type="Proteomes" id="UP000033907">
    <property type="component" value="Unassembled WGS sequence"/>
</dbReference>
<comment type="caution">
    <text evidence="1">The sequence shown here is derived from an EMBL/GenBank/DDBJ whole genome shotgun (WGS) entry which is preliminary data.</text>
</comment>
<sequence length="93" mass="10259">MIDPTKIDINQLPKKFVDGAIGAHAKNVFYFAITSGNNLDSFAAVPQTMKSIATWINGQVKKYEETFGEIDMTPPQITSPIQMADLKKLGDNK</sequence>
<reference evidence="1 2" key="1">
    <citation type="journal article" date="2015" name="Nature">
        <title>rRNA introns, odd ribosomes, and small enigmatic genomes across a large radiation of phyla.</title>
        <authorList>
            <person name="Brown C.T."/>
            <person name="Hug L.A."/>
            <person name="Thomas B.C."/>
            <person name="Sharon I."/>
            <person name="Castelle C.J."/>
            <person name="Singh A."/>
            <person name="Wilkins M.J."/>
            <person name="Williams K.H."/>
            <person name="Banfield J.F."/>
        </authorList>
    </citation>
    <scope>NUCLEOTIDE SEQUENCE [LARGE SCALE GENOMIC DNA]</scope>
</reference>
<name>A0A0G1HKD5_9BACT</name>
<evidence type="ECO:0000313" key="2">
    <source>
        <dbReference type="Proteomes" id="UP000033907"/>
    </source>
</evidence>
<evidence type="ECO:0000313" key="1">
    <source>
        <dbReference type="EMBL" id="KKT11334.1"/>
    </source>
</evidence>
<organism evidence="1 2">
    <name type="scientific">Candidatus Nomurabacteria bacterium GW2011_GWF2_43_24</name>
    <dbReference type="NCBI Taxonomy" id="1618778"/>
    <lineage>
        <taxon>Bacteria</taxon>
        <taxon>Candidatus Nomuraibacteriota</taxon>
    </lineage>
</organism>
<protein>
    <recommendedName>
        <fullName evidence="3">DUF3467 domain-containing protein</fullName>
    </recommendedName>
</protein>
<accession>A0A0G1HKD5</accession>
<gene>
    <name evidence="1" type="ORF">UV91_C0007G0034</name>
</gene>
<dbReference type="AlphaFoldDB" id="A0A0G1HKD5"/>
<evidence type="ECO:0008006" key="3">
    <source>
        <dbReference type="Google" id="ProtNLM"/>
    </source>
</evidence>
<dbReference type="EMBL" id="LCGH01000007">
    <property type="protein sequence ID" value="KKT11334.1"/>
    <property type="molecule type" value="Genomic_DNA"/>
</dbReference>
<proteinExistence type="predicted"/>